<proteinExistence type="predicted"/>
<gene>
    <name evidence="2" type="ORF">CCOS01_13214</name>
</gene>
<reference evidence="2 3" key="1">
    <citation type="submission" date="2016-10" db="EMBL/GenBank/DDBJ databases">
        <title>The genome sequence of Colletotrichum fioriniae PJ7.</title>
        <authorList>
            <person name="Baroncelli R."/>
        </authorList>
    </citation>
    <scope>NUCLEOTIDE SEQUENCE [LARGE SCALE GENOMIC DNA]</scope>
    <source>
        <strain evidence="2 3">IMI 309622</strain>
    </source>
</reference>
<dbReference type="PANTHER" id="PTHR35391:SF5">
    <property type="entry name" value="DUF6590 DOMAIN-CONTAINING PROTEIN"/>
    <property type="match status" value="1"/>
</dbReference>
<evidence type="ECO:0000313" key="2">
    <source>
        <dbReference type="EMBL" id="KAK1515021.1"/>
    </source>
</evidence>
<dbReference type="AlphaFoldDB" id="A0AAI9YL93"/>
<feature type="region of interest" description="Disordered" evidence="1">
    <location>
        <begin position="156"/>
        <end position="175"/>
    </location>
</feature>
<keyword evidence="3" id="KW-1185">Reference proteome</keyword>
<sequence>MDSLNLKKEGNVDTSYLIRLFLNAAAGETPHVGASLVARLTEGTVAVFQDINKYLIDRFNGISESRSYSVSLRRSSDRLQLWSDGYGISSAASDEIFDRSCRLRGATLEILCSIGSTLTERLVASTWATGLLGKTQLSESFTNKVENLRQLIQEAEDDLSKSESSTGSSEYDDDDIAQITADLEADTRSLMDLDSLFSEPIFDIEHARQPLDSSWHKWKPHEPYRQLIGKQFPKANEELVTSLGKANYERFLRGKEQRDKNFWAWCEDPKGPRLMHPSEIKGLEPTSSKFTDSGLGSSIPSSYAETIMSYHGGEGTSVRLPPLPRSSRGGFLCMACGRATAVENKSAWKRHLYNDLMPWQCLEPSCGHLGVFGTREDWVSHLALDHFGPEWKESECPLCRKDTGCGKTAILSHLGGHLEEISLAALPSNPDSDTESQPSNTSQQDKVAGSDAEEINSAAGIMVVECPPTHPDDTQIFEMTREGPVTLEEVADYLGEVMRQGPNFEDEFLHLLQNYEFDM</sequence>
<name>A0AAI9YL93_9PEZI</name>
<feature type="compositionally biased region" description="Polar residues" evidence="1">
    <location>
        <begin position="429"/>
        <end position="445"/>
    </location>
</feature>
<evidence type="ECO:0008006" key="4">
    <source>
        <dbReference type="Google" id="ProtNLM"/>
    </source>
</evidence>
<dbReference type="RefSeq" id="XP_060307788.1">
    <property type="nucleotide sequence ID" value="XM_060461360.1"/>
</dbReference>
<evidence type="ECO:0000256" key="1">
    <source>
        <dbReference type="SAM" id="MobiDB-lite"/>
    </source>
</evidence>
<protein>
    <recommendedName>
        <fullName evidence="4">C2H2-type domain-containing protein</fullName>
    </recommendedName>
</protein>
<organism evidence="2 3">
    <name type="scientific">Colletotrichum costaricense</name>
    <dbReference type="NCBI Taxonomy" id="1209916"/>
    <lineage>
        <taxon>Eukaryota</taxon>
        <taxon>Fungi</taxon>
        <taxon>Dikarya</taxon>
        <taxon>Ascomycota</taxon>
        <taxon>Pezizomycotina</taxon>
        <taxon>Sordariomycetes</taxon>
        <taxon>Hypocreomycetidae</taxon>
        <taxon>Glomerellales</taxon>
        <taxon>Glomerellaceae</taxon>
        <taxon>Colletotrichum</taxon>
        <taxon>Colletotrichum acutatum species complex</taxon>
    </lineage>
</organism>
<accession>A0AAI9YL93</accession>
<feature type="region of interest" description="Disordered" evidence="1">
    <location>
        <begin position="426"/>
        <end position="452"/>
    </location>
</feature>
<dbReference type="Proteomes" id="UP001240678">
    <property type="component" value="Unassembled WGS sequence"/>
</dbReference>
<dbReference type="GeneID" id="85344907"/>
<evidence type="ECO:0000313" key="3">
    <source>
        <dbReference type="Proteomes" id="UP001240678"/>
    </source>
</evidence>
<dbReference type="PANTHER" id="PTHR35391">
    <property type="entry name" value="C2H2-TYPE DOMAIN-CONTAINING PROTEIN-RELATED"/>
    <property type="match status" value="1"/>
</dbReference>
<dbReference type="EMBL" id="MOOE01000017">
    <property type="protein sequence ID" value="KAK1515021.1"/>
    <property type="molecule type" value="Genomic_DNA"/>
</dbReference>
<comment type="caution">
    <text evidence="2">The sequence shown here is derived from an EMBL/GenBank/DDBJ whole genome shotgun (WGS) entry which is preliminary data.</text>
</comment>